<evidence type="ECO:0000313" key="4">
    <source>
        <dbReference type="EMBL" id="ROR29385.1"/>
    </source>
</evidence>
<dbReference type="Pfam" id="PF09547">
    <property type="entry name" value="SpoIVA_ATPase"/>
    <property type="match status" value="1"/>
</dbReference>
<name>A0A3N1XRX8_9FIRM</name>
<protein>
    <submittedName>
        <fullName evidence="4">Stage IV sporulation protein A</fullName>
    </submittedName>
</protein>
<evidence type="ECO:0000259" key="3">
    <source>
        <dbReference type="Pfam" id="PF20439"/>
    </source>
</evidence>
<dbReference type="AlphaFoldDB" id="A0A3N1XRX8"/>
<dbReference type="Gene3D" id="3.40.50.300">
    <property type="entry name" value="P-loop containing nucleotide triphosphate hydrolases"/>
    <property type="match status" value="1"/>
</dbReference>
<proteinExistence type="predicted"/>
<dbReference type="GO" id="GO:0016887">
    <property type="term" value="F:ATP hydrolysis activity"/>
    <property type="evidence" value="ECO:0007669"/>
    <property type="project" value="InterPro"/>
</dbReference>
<reference evidence="4 5" key="1">
    <citation type="submission" date="2018-11" db="EMBL/GenBank/DDBJ databases">
        <title>Genomic Encyclopedia of Type Strains, Phase IV (KMG-IV): sequencing the most valuable type-strain genomes for metagenomic binning, comparative biology and taxonomic classification.</title>
        <authorList>
            <person name="Goeker M."/>
        </authorList>
    </citation>
    <scope>NUCLEOTIDE SEQUENCE [LARGE SCALE GENOMIC DNA]</scope>
    <source>
        <strain evidence="4 5">DSM 26537</strain>
    </source>
</reference>
<dbReference type="SUPFAM" id="SSF52540">
    <property type="entry name" value="P-loop containing nucleoside triphosphate hydrolases"/>
    <property type="match status" value="1"/>
</dbReference>
<dbReference type="PIRSF" id="PIRSF007466">
    <property type="entry name" value="SpoIVA"/>
    <property type="match status" value="1"/>
</dbReference>
<sequence>MLDQGKTGDTTGQMYDVYGDIKARTGGDIYIGVVGPVRTGKSTFIKRFMDLLVIPNIDDVHSKERAVDELPQSAAGRTIMTTEPKFIPKEAAKIKLSDDTDVNIRLIDCVGYMVEGATGHIEDEQERLVKTPWFDYEVPFTEAAEIGTKKVINDHSTIGIVVTSDGSFGELLRENYRKPEERTIEELKKLGKPFIVLLNSSRPHSDETVALADEISEKYDVAVMPVNCEQLRKDDITKIMETILSVFPISEIDFYIPKWAEMLPNDHWLKVDLINSVKEILKNLSILRDINMRNFTTDSQFVKRFKLDRIEPKDGSVKVYVDFDDQYYYNILSDLIGTEITGEYQFIATLRDMAAKRQEYEKVSNACEEVRYKGYGVVTPFQEEISIEEPEVIKHGSKYGVKIKAVAPSIHMIKANIETEIAPIVGSEEQANDLIAYIKENTQDNPEGIWDTNIFGKSIKQLVDDGIKNKIGKMNDESQVKLQETLQKIINDSNGGLICIII</sequence>
<dbReference type="EMBL" id="RJVG01000003">
    <property type="protein sequence ID" value="ROR29385.1"/>
    <property type="molecule type" value="Genomic_DNA"/>
</dbReference>
<comment type="caution">
    <text evidence="4">The sequence shown here is derived from an EMBL/GenBank/DDBJ whole genome shotgun (WGS) entry which is preliminary data.</text>
</comment>
<gene>
    <name evidence="4" type="ORF">EDD66_103323</name>
</gene>
<feature type="domain" description="Stage IV sporulation protein A ATPase" evidence="1">
    <location>
        <begin position="15"/>
        <end position="248"/>
    </location>
</feature>
<dbReference type="InterPro" id="IPR014201">
    <property type="entry name" value="Spore_IV_A"/>
</dbReference>
<dbReference type="Proteomes" id="UP000273083">
    <property type="component" value="Unassembled WGS sequence"/>
</dbReference>
<keyword evidence="5" id="KW-1185">Reference proteome</keyword>
<dbReference type="GO" id="GO:0005524">
    <property type="term" value="F:ATP binding"/>
    <property type="evidence" value="ECO:0007669"/>
    <property type="project" value="InterPro"/>
</dbReference>
<dbReference type="InterPro" id="IPR046842">
    <property type="entry name" value="SpoIVA_ATPase"/>
</dbReference>
<feature type="domain" description="Sporulation stage IV protein A C-terminal" evidence="3">
    <location>
        <begin position="427"/>
        <end position="502"/>
    </location>
</feature>
<accession>A0A3N1XRX8</accession>
<evidence type="ECO:0000259" key="1">
    <source>
        <dbReference type="Pfam" id="PF09547"/>
    </source>
</evidence>
<dbReference type="NCBIfam" id="TIGR02836">
    <property type="entry name" value="spore_IV_A"/>
    <property type="match status" value="1"/>
</dbReference>
<dbReference type="InterPro" id="IPR027417">
    <property type="entry name" value="P-loop_NTPase"/>
</dbReference>
<organism evidence="4 5">
    <name type="scientific">Mobilisporobacter senegalensis</name>
    <dbReference type="NCBI Taxonomy" id="1329262"/>
    <lineage>
        <taxon>Bacteria</taxon>
        <taxon>Bacillati</taxon>
        <taxon>Bacillota</taxon>
        <taxon>Clostridia</taxon>
        <taxon>Lachnospirales</taxon>
        <taxon>Lachnospiraceae</taxon>
        <taxon>Mobilisporobacter</taxon>
    </lineage>
</organism>
<evidence type="ECO:0000259" key="2">
    <source>
        <dbReference type="Pfam" id="PF20438"/>
    </source>
</evidence>
<dbReference type="InterPro" id="IPR046840">
    <property type="entry name" value="SpoIVA_C"/>
</dbReference>
<evidence type="ECO:0000313" key="5">
    <source>
        <dbReference type="Proteomes" id="UP000273083"/>
    </source>
</evidence>
<dbReference type="RefSeq" id="WP_243115319.1">
    <property type="nucleotide sequence ID" value="NZ_RJVG01000003.1"/>
</dbReference>
<feature type="domain" description="Stage IV sporulation protein A middle" evidence="2">
    <location>
        <begin position="249"/>
        <end position="426"/>
    </location>
</feature>
<dbReference type="InterPro" id="IPR046841">
    <property type="entry name" value="SpoIVA_middle"/>
</dbReference>
<dbReference type="Pfam" id="PF20439">
    <property type="entry name" value="SpoIVA_C"/>
    <property type="match status" value="1"/>
</dbReference>
<dbReference type="GO" id="GO:0043934">
    <property type="term" value="P:sporulation"/>
    <property type="evidence" value="ECO:0007669"/>
    <property type="project" value="InterPro"/>
</dbReference>
<dbReference type="Pfam" id="PF20438">
    <property type="entry name" value="SpoIVA_middle"/>
    <property type="match status" value="1"/>
</dbReference>